<dbReference type="SUPFAM" id="SSF52058">
    <property type="entry name" value="L domain-like"/>
    <property type="match status" value="1"/>
</dbReference>
<dbReference type="Gene3D" id="3.80.10.10">
    <property type="entry name" value="Ribonuclease Inhibitor"/>
    <property type="match status" value="1"/>
</dbReference>
<dbReference type="PANTHER" id="PTHR48065">
    <property type="entry name" value="OS10G0469600 PROTEIN"/>
    <property type="match status" value="1"/>
</dbReference>
<protein>
    <submittedName>
        <fullName evidence="2">Somatic embryogenesis receptor kinase 1</fullName>
    </submittedName>
</protein>
<keyword evidence="1" id="KW-0812">Transmembrane</keyword>
<dbReference type="InterPro" id="IPR001611">
    <property type="entry name" value="Leu-rich_rpt"/>
</dbReference>
<dbReference type="EMBL" id="CP039349">
    <property type="protein sequence ID" value="QCD94647.1"/>
    <property type="molecule type" value="Genomic_DNA"/>
</dbReference>
<gene>
    <name evidence="2" type="ORF">DEO72_LG5g2732</name>
</gene>
<keyword evidence="2" id="KW-0418">Kinase</keyword>
<dbReference type="GO" id="GO:0016301">
    <property type="term" value="F:kinase activity"/>
    <property type="evidence" value="ECO:0007669"/>
    <property type="project" value="UniProtKB-KW"/>
</dbReference>
<organism evidence="2 3">
    <name type="scientific">Vigna unguiculata</name>
    <name type="common">Cowpea</name>
    <dbReference type="NCBI Taxonomy" id="3917"/>
    <lineage>
        <taxon>Eukaryota</taxon>
        <taxon>Viridiplantae</taxon>
        <taxon>Streptophyta</taxon>
        <taxon>Embryophyta</taxon>
        <taxon>Tracheophyta</taxon>
        <taxon>Spermatophyta</taxon>
        <taxon>Magnoliopsida</taxon>
        <taxon>eudicotyledons</taxon>
        <taxon>Gunneridae</taxon>
        <taxon>Pentapetalae</taxon>
        <taxon>rosids</taxon>
        <taxon>fabids</taxon>
        <taxon>Fabales</taxon>
        <taxon>Fabaceae</taxon>
        <taxon>Papilionoideae</taxon>
        <taxon>50 kb inversion clade</taxon>
        <taxon>NPAAA clade</taxon>
        <taxon>indigoferoid/millettioid clade</taxon>
        <taxon>Phaseoleae</taxon>
        <taxon>Vigna</taxon>
    </lineage>
</organism>
<proteinExistence type="predicted"/>
<keyword evidence="3" id="KW-1185">Reference proteome</keyword>
<keyword evidence="1" id="KW-0472">Membrane</keyword>
<accession>A0A4D6M187</accession>
<evidence type="ECO:0000313" key="2">
    <source>
        <dbReference type="EMBL" id="QCD94647.1"/>
    </source>
</evidence>
<evidence type="ECO:0000313" key="3">
    <source>
        <dbReference type="Proteomes" id="UP000501690"/>
    </source>
</evidence>
<dbReference type="AlphaFoldDB" id="A0A4D6M187"/>
<reference evidence="2 3" key="1">
    <citation type="submission" date="2019-04" db="EMBL/GenBank/DDBJ databases">
        <title>An improved genome assembly and genetic linkage map for asparagus bean, Vigna unguiculata ssp. sesquipedialis.</title>
        <authorList>
            <person name="Xia Q."/>
            <person name="Zhang R."/>
            <person name="Dong Y."/>
        </authorList>
    </citation>
    <scope>NUCLEOTIDE SEQUENCE [LARGE SCALE GENOMIC DNA]</scope>
    <source>
        <tissue evidence="2">Leaf</tissue>
    </source>
</reference>
<dbReference type="PANTHER" id="PTHR48065:SF18">
    <property type="entry name" value="LRR RECEPTOR-LIKE KINASE FAMILY PROTEIN"/>
    <property type="match status" value="1"/>
</dbReference>
<evidence type="ECO:0000256" key="1">
    <source>
        <dbReference type="SAM" id="Phobius"/>
    </source>
</evidence>
<name>A0A4D6M187_VIGUN</name>
<keyword evidence="2" id="KW-0808">Transferase</keyword>
<keyword evidence="2" id="KW-0675">Receptor</keyword>
<feature type="transmembrane region" description="Helical" evidence="1">
    <location>
        <begin position="162"/>
        <end position="183"/>
    </location>
</feature>
<dbReference type="InterPro" id="IPR032675">
    <property type="entry name" value="LRR_dom_sf"/>
</dbReference>
<dbReference type="Pfam" id="PF00560">
    <property type="entry name" value="LRR_1"/>
    <property type="match status" value="3"/>
</dbReference>
<keyword evidence="1" id="KW-1133">Transmembrane helix</keyword>
<dbReference type="Proteomes" id="UP000501690">
    <property type="component" value="Linkage Group LG5"/>
</dbReference>
<sequence length="210" mass="23594">MFTSSIFQLFSNYRSNLQELHLSDNNTDLSSRHYPNFPSLVILISLTSNQLTGEIPESIGLLYQLEYLYLEKNYLKDLSRNNFSGNIPSTLPNIDNLGVLDLSNSNLSGRIPWGRHFETFEASSFEGNIDLCGEQLNKSCPGDETIQETQQPAMDGEEENSIFYGALYMSLGLGFFAGFWGLFGSLELSPRRLVFFLSKECSRLGEKGLA</sequence>